<dbReference type="Gene3D" id="1.10.150.310">
    <property type="entry name" value="Tex RuvX-like domain-like"/>
    <property type="match status" value="1"/>
</dbReference>
<dbReference type="InterPro" id="IPR019554">
    <property type="entry name" value="Soluble_ligand-bd"/>
</dbReference>
<evidence type="ECO:0000313" key="3">
    <source>
        <dbReference type="EMBL" id="MEC1179865.1"/>
    </source>
</evidence>
<protein>
    <submittedName>
        <fullName evidence="3">Helix-hairpin-helix domain-containing protein</fullName>
    </submittedName>
</protein>
<dbReference type="Gene3D" id="3.10.560.10">
    <property type="entry name" value="Outer membrane lipoprotein wza domain like"/>
    <property type="match status" value="1"/>
</dbReference>
<keyword evidence="4" id="KW-1185">Reference proteome</keyword>
<dbReference type="GO" id="GO:0015627">
    <property type="term" value="C:type II protein secretion system complex"/>
    <property type="evidence" value="ECO:0007669"/>
    <property type="project" value="TreeGrafter"/>
</dbReference>
<dbReference type="NCBIfam" id="TIGR00426">
    <property type="entry name" value="competence protein ComEA helix-hairpin-helix repeat region"/>
    <property type="match status" value="1"/>
</dbReference>
<dbReference type="InterPro" id="IPR003583">
    <property type="entry name" value="Hlx-hairpin-Hlx_DNA-bd_motif"/>
</dbReference>
<keyword evidence="1" id="KW-0472">Membrane</keyword>
<keyword evidence="1" id="KW-1133">Transmembrane helix</keyword>
<organism evidence="3 4">
    <name type="scientific">Metasolibacillus meyeri</name>
    <dbReference type="NCBI Taxonomy" id="1071052"/>
    <lineage>
        <taxon>Bacteria</taxon>
        <taxon>Bacillati</taxon>
        <taxon>Bacillota</taxon>
        <taxon>Bacilli</taxon>
        <taxon>Bacillales</taxon>
        <taxon>Caryophanaceae</taxon>
        <taxon>Metasolibacillus</taxon>
    </lineage>
</organism>
<dbReference type="PANTHER" id="PTHR21180:SF32">
    <property type="entry name" value="ENDONUCLEASE_EXONUCLEASE_PHOSPHATASE FAMILY DOMAIN-CONTAINING PROTEIN 1"/>
    <property type="match status" value="1"/>
</dbReference>
<evidence type="ECO:0000259" key="2">
    <source>
        <dbReference type="SMART" id="SM00278"/>
    </source>
</evidence>
<dbReference type="GO" id="GO:0006281">
    <property type="term" value="P:DNA repair"/>
    <property type="evidence" value="ECO:0007669"/>
    <property type="project" value="InterPro"/>
</dbReference>
<dbReference type="InterPro" id="IPR004509">
    <property type="entry name" value="Competence_ComEA_HhH"/>
</dbReference>
<dbReference type="InterPro" id="IPR010994">
    <property type="entry name" value="RuvA_2-like"/>
</dbReference>
<sequence>MQRYLQKYGKRVLFPIALIIGLLYFFLQQNNSAEVEIIHAVEEQPIHNEIEEITVVVSAVIVDIKGQVNFPGVYELTEEHRIIDAIQLAGGYTEQADTKMINHAQRLQDEMVIYVPFQGEEVEEHVNSITPQNKASTKVNINTADEAQLMTIPGVGPAKAQAIISYRNEAGKFQAIEDIKKVSGIGEKSFERIKDLIEVK</sequence>
<name>A0AAW9NQN9_9BACL</name>
<dbReference type="AlphaFoldDB" id="A0AAW9NQN9"/>
<feature type="transmembrane region" description="Helical" evidence="1">
    <location>
        <begin position="12"/>
        <end position="27"/>
    </location>
</feature>
<dbReference type="SUPFAM" id="SSF47781">
    <property type="entry name" value="RuvA domain 2-like"/>
    <property type="match status" value="1"/>
</dbReference>
<gene>
    <name evidence="3" type="ORF">P9B03_15300</name>
</gene>
<keyword evidence="1" id="KW-0812">Transmembrane</keyword>
<reference evidence="3 4" key="1">
    <citation type="submission" date="2023-03" db="EMBL/GenBank/DDBJ databases">
        <title>Bacillus Genome Sequencing.</title>
        <authorList>
            <person name="Dunlap C."/>
        </authorList>
    </citation>
    <scope>NUCLEOTIDE SEQUENCE [LARGE SCALE GENOMIC DNA]</scope>
    <source>
        <strain evidence="3 4">B-59205</strain>
    </source>
</reference>
<evidence type="ECO:0000256" key="1">
    <source>
        <dbReference type="SAM" id="Phobius"/>
    </source>
</evidence>
<dbReference type="GO" id="GO:0015628">
    <property type="term" value="P:protein secretion by the type II secretion system"/>
    <property type="evidence" value="ECO:0007669"/>
    <property type="project" value="TreeGrafter"/>
</dbReference>
<dbReference type="Pfam" id="PF12836">
    <property type="entry name" value="HHH_3"/>
    <property type="match status" value="1"/>
</dbReference>
<dbReference type="Pfam" id="PF10531">
    <property type="entry name" value="SLBB"/>
    <property type="match status" value="1"/>
</dbReference>
<dbReference type="SMART" id="SM00278">
    <property type="entry name" value="HhH1"/>
    <property type="match status" value="2"/>
</dbReference>
<evidence type="ECO:0000313" key="4">
    <source>
        <dbReference type="Proteomes" id="UP001344888"/>
    </source>
</evidence>
<dbReference type="EMBL" id="JARSFG010000020">
    <property type="protein sequence ID" value="MEC1179865.1"/>
    <property type="molecule type" value="Genomic_DNA"/>
</dbReference>
<dbReference type="RefSeq" id="WP_326124364.1">
    <property type="nucleotide sequence ID" value="NZ_JARSFG010000020.1"/>
</dbReference>
<accession>A0AAW9NQN9</accession>
<dbReference type="PANTHER" id="PTHR21180">
    <property type="entry name" value="ENDONUCLEASE/EXONUCLEASE/PHOSPHATASE FAMILY DOMAIN-CONTAINING PROTEIN 1"/>
    <property type="match status" value="1"/>
</dbReference>
<comment type="caution">
    <text evidence="3">The sequence shown here is derived from an EMBL/GenBank/DDBJ whole genome shotgun (WGS) entry which is preliminary data.</text>
</comment>
<proteinExistence type="predicted"/>
<feature type="domain" description="Helix-hairpin-helix DNA-binding motif class 1" evidence="2">
    <location>
        <begin position="177"/>
        <end position="196"/>
    </location>
</feature>
<dbReference type="Proteomes" id="UP001344888">
    <property type="component" value="Unassembled WGS sequence"/>
</dbReference>
<dbReference type="InterPro" id="IPR051675">
    <property type="entry name" value="Endo/Exo/Phosphatase_dom_1"/>
</dbReference>
<feature type="domain" description="Helix-hairpin-helix DNA-binding motif class 1" evidence="2">
    <location>
        <begin position="147"/>
        <end position="166"/>
    </location>
</feature>
<dbReference type="GO" id="GO:0003677">
    <property type="term" value="F:DNA binding"/>
    <property type="evidence" value="ECO:0007669"/>
    <property type="project" value="InterPro"/>
</dbReference>